<dbReference type="GO" id="GO:0022625">
    <property type="term" value="C:cytosolic large ribosomal subunit"/>
    <property type="evidence" value="ECO:0007669"/>
    <property type="project" value="TreeGrafter"/>
</dbReference>
<dbReference type="Pfam" id="PF00237">
    <property type="entry name" value="Ribosomal_L22"/>
    <property type="match status" value="1"/>
</dbReference>
<dbReference type="InterPro" id="IPR018260">
    <property type="entry name" value="Ribosomal_uL22_CS"/>
</dbReference>
<dbReference type="CDD" id="cd00336">
    <property type="entry name" value="Ribosomal_L22"/>
    <property type="match status" value="1"/>
</dbReference>
<evidence type="ECO:0000313" key="12">
    <source>
        <dbReference type="Proteomes" id="UP000217289"/>
    </source>
</evidence>
<dbReference type="InterPro" id="IPR005727">
    <property type="entry name" value="Ribosomal_uL22_bac/chlpt-type"/>
</dbReference>
<evidence type="ECO:0000313" key="11">
    <source>
        <dbReference type="EMBL" id="ATB33084.1"/>
    </source>
</evidence>
<dbReference type="SUPFAM" id="SSF54843">
    <property type="entry name" value="Ribosomal protein L22"/>
    <property type="match status" value="1"/>
</dbReference>
<keyword evidence="5 7" id="KW-0687">Ribonucleoprotein</keyword>
<dbReference type="OrthoDB" id="9805969at2"/>
<proteinExistence type="inferred from homology"/>
<comment type="function">
    <text evidence="7">The globular domain of the protein is located near the polypeptide exit tunnel on the outside of the subunit, while an extended beta-hairpin is found that lines the wall of the exit tunnel in the center of the 70S ribosome.</text>
</comment>
<dbReference type="GO" id="GO:0006412">
    <property type="term" value="P:translation"/>
    <property type="evidence" value="ECO:0007669"/>
    <property type="project" value="UniProtKB-UniRule"/>
</dbReference>
<dbReference type="GO" id="GO:0019843">
    <property type="term" value="F:rRNA binding"/>
    <property type="evidence" value="ECO:0007669"/>
    <property type="project" value="UniProtKB-UniRule"/>
</dbReference>
<comment type="similarity">
    <text evidence="1 7 8">Belongs to the universal ribosomal protein uL22 family.</text>
</comment>
<accession>A0A250IMW6</accession>
<dbReference type="NCBIfam" id="TIGR01044">
    <property type="entry name" value="rplV_bact"/>
    <property type="match status" value="1"/>
</dbReference>
<dbReference type="InterPro" id="IPR047867">
    <property type="entry name" value="Ribosomal_uL22_bac/org-type"/>
</dbReference>
<evidence type="ECO:0000256" key="1">
    <source>
        <dbReference type="ARBA" id="ARBA00009451"/>
    </source>
</evidence>
<keyword evidence="2 7" id="KW-0699">rRNA-binding</keyword>
<evidence type="ECO:0000256" key="5">
    <source>
        <dbReference type="ARBA" id="ARBA00023274"/>
    </source>
</evidence>
<dbReference type="EMBL" id="CP022163">
    <property type="protein sequence ID" value="ATB33084.1"/>
    <property type="molecule type" value="Genomic_DNA"/>
</dbReference>
<evidence type="ECO:0000256" key="10">
    <source>
        <dbReference type="RuleBase" id="RU004008"/>
    </source>
</evidence>
<keyword evidence="12" id="KW-1185">Reference proteome</keyword>
<dbReference type="GO" id="GO:0003735">
    <property type="term" value="F:structural constituent of ribosome"/>
    <property type="evidence" value="ECO:0007669"/>
    <property type="project" value="InterPro"/>
</dbReference>
<dbReference type="PROSITE" id="PS00464">
    <property type="entry name" value="RIBOSOMAL_L22"/>
    <property type="match status" value="1"/>
</dbReference>
<protein>
    <recommendedName>
        <fullName evidence="6 7">Large ribosomal subunit protein uL22</fullName>
    </recommendedName>
</protein>
<evidence type="ECO:0000256" key="2">
    <source>
        <dbReference type="ARBA" id="ARBA00022730"/>
    </source>
</evidence>
<evidence type="ECO:0000256" key="6">
    <source>
        <dbReference type="ARBA" id="ARBA00035207"/>
    </source>
</evidence>
<name>A0A250IMW6_9BACT</name>
<dbReference type="InterPro" id="IPR001063">
    <property type="entry name" value="Ribosomal_uL22"/>
</dbReference>
<dbReference type="RefSeq" id="WP_095981176.1">
    <property type="nucleotide sequence ID" value="NZ_CP022163.1"/>
</dbReference>
<gene>
    <name evidence="7" type="primary">rplV</name>
    <name evidence="11" type="ORF">MEBOL_006573</name>
</gene>
<dbReference type="Proteomes" id="UP000217289">
    <property type="component" value="Chromosome"/>
</dbReference>
<keyword evidence="3 7" id="KW-0694">RNA-binding</keyword>
<evidence type="ECO:0000256" key="8">
    <source>
        <dbReference type="RuleBase" id="RU004005"/>
    </source>
</evidence>
<reference evidence="11 12" key="1">
    <citation type="submission" date="2017-06" db="EMBL/GenBank/DDBJ databases">
        <authorList>
            <person name="Kim H.J."/>
            <person name="Triplett B.A."/>
        </authorList>
    </citation>
    <scope>NUCLEOTIDE SEQUENCE [LARGE SCALE GENOMIC DNA]</scope>
    <source>
        <strain evidence="11 12">DSM 14713</strain>
    </source>
</reference>
<comment type="function">
    <text evidence="7 10">This protein binds specifically to 23S rRNA; its binding is stimulated by other ribosomal proteins, e.g., L4, L17, and L20. It is important during the early stages of 50S assembly. It makes multiple contacts with different domains of the 23S rRNA in the assembled 50S subunit and ribosome.</text>
</comment>
<organism evidence="11 12">
    <name type="scientific">Melittangium boletus DSM 14713</name>
    <dbReference type="NCBI Taxonomy" id="1294270"/>
    <lineage>
        <taxon>Bacteria</taxon>
        <taxon>Pseudomonadati</taxon>
        <taxon>Myxococcota</taxon>
        <taxon>Myxococcia</taxon>
        <taxon>Myxococcales</taxon>
        <taxon>Cystobacterineae</taxon>
        <taxon>Archangiaceae</taxon>
        <taxon>Melittangium</taxon>
    </lineage>
</organism>
<evidence type="ECO:0000256" key="9">
    <source>
        <dbReference type="RuleBase" id="RU004006"/>
    </source>
</evidence>
<keyword evidence="4 7" id="KW-0689">Ribosomal protein</keyword>
<dbReference type="Gene3D" id="3.90.470.10">
    <property type="entry name" value="Ribosomal protein L22/L17"/>
    <property type="match status" value="1"/>
</dbReference>
<evidence type="ECO:0000256" key="4">
    <source>
        <dbReference type="ARBA" id="ARBA00022980"/>
    </source>
</evidence>
<comment type="subunit">
    <text evidence="7 9">Part of the 50S ribosomal subunit.</text>
</comment>
<dbReference type="KEGG" id="mbd:MEBOL_006573"/>
<dbReference type="PANTHER" id="PTHR13501">
    <property type="entry name" value="CHLOROPLAST 50S RIBOSOMAL PROTEIN L22-RELATED"/>
    <property type="match status" value="1"/>
</dbReference>
<dbReference type="PANTHER" id="PTHR13501:SF8">
    <property type="entry name" value="LARGE RIBOSOMAL SUBUNIT PROTEIN UL22M"/>
    <property type="match status" value="1"/>
</dbReference>
<evidence type="ECO:0000256" key="7">
    <source>
        <dbReference type="HAMAP-Rule" id="MF_01331"/>
    </source>
</evidence>
<evidence type="ECO:0000256" key="3">
    <source>
        <dbReference type="ARBA" id="ARBA00022884"/>
    </source>
</evidence>
<sequence length="115" mass="12447">MESKAHLRFLSMSPRKVSTVAALVRGKSVGQALNILRFTSRAAALPVAKLIKSAVANATDLSKGQVDVDKLVVKTISVDQGPTQRRYMPRAMGRASRINKKTSHIHVVLAEAAKK</sequence>
<dbReference type="InterPro" id="IPR036394">
    <property type="entry name" value="Ribosomal_uL22_sf"/>
</dbReference>
<dbReference type="AlphaFoldDB" id="A0A250IMW6"/>
<dbReference type="HAMAP" id="MF_01331_B">
    <property type="entry name" value="Ribosomal_uL22_B"/>
    <property type="match status" value="1"/>
</dbReference>